<dbReference type="GO" id="GO:0005886">
    <property type="term" value="C:plasma membrane"/>
    <property type="evidence" value="ECO:0007669"/>
    <property type="project" value="TreeGrafter"/>
</dbReference>
<feature type="transmembrane region" description="Helical" evidence="7">
    <location>
        <begin position="749"/>
        <end position="769"/>
    </location>
</feature>
<evidence type="ECO:0000313" key="10">
    <source>
        <dbReference type="Proteomes" id="UP001152747"/>
    </source>
</evidence>
<dbReference type="Pfam" id="PF02355">
    <property type="entry name" value="SecD_SecF_C"/>
    <property type="match status" value="1"/>
</dbReference>
<dbReference type="GO" id="GO:0018996">
    <property type="term" value="P:molting cycle, collagen and cuticulin-based cuticle"/>
    <property type="evidence" value="ECO:0007669"/>
    <property type="project" value="TreeGrafter"/>
</dbReference>
<dbReference type="InterPro" id="IPR003392">
    <property type="entry name" value="PTHD_SSD"/>
</dbReference>
<evidence type="ECO:0000259" key="8">
    <source>
        <dbReference type="PROSITE" id="PS50156"/>
    </source>
</evidence>
<evidence type="ECO:0000313" key="9">
    <source>
        <dbReference type="EMBL" id="CAI5452400.1"/>
    </source>
</evidence>
<feature type="domain" description="SSD" evidence="8">
    <location>
        <begin position="259"/>
        <end position="408"/>
    </location>
</feature>
<dbReference type="GO" id="GO:0030659">
    <property type="term" value="C:cytoplasmic vesicle membrane"/>
    <property type="evidence" value="ECO:0007669"/>
    <property type="project" value="TreeGrafter"/>
</dbReference>
<evidence type="ECO:0000256" key="1">
    <source>
        <dbReference type="ARBA" id="ARBA00004141"/>
    </source>
</evidence>
<feature type="transmembrane region" description="Helical" evidence="7">
    <location>
        <begin position="254"/>
        <end position="275"/>
    </location>
</feature>
<keyword evidence="5 7" id="KW-0472">Membrane</keyword>
<feature type="transmembrane region" description="Helical" evidence="7">
    <location>
        <begin position="451"/>
        <end position="471"/>
    </location>
</feature>
<dbReference type="PANTHER" id="PTHR10796:SF104">
    <property type="entry name" value="SSD DOMAIN-CONTAINING PROTEIN"/>
    <property type="match status" value="1"/>
</dbReference>
<dbReference type="OrthoDB" id="6510177at2759"/>
<organism evidence="9 10">
    <name type="scientific">Caenorhabditis angaria</name>
    <dbReference type="NCBI Taxonomy" id="860376"/>
    <lineage>
        <taxon>Eukaryota</taxon>
        <taxon>Metazoa</taxon>
        <taxon>Ecdysozoa</taxon>
        <taxon>Nematoda</taxon>
        <taxon>Chromadorea</taxon>
        <taxon>Rhabditida</taxon>
        <taxon>Rhabditina</taxon>
        <taxon>Rhabditomorpha</taxon>
        <taxon>Rhabditoidea</taxon>
        <taxon>Rhabditidae</taxon>
        <taxon>Peloderinae</taxon>
        <taxon>Caenorhabditis</taxon>
    </lineage>
</organism>
<dbReference type="InterPro" id="IPR000731">
    <property type="entry name" value="SSD"/>
</dbReference>
<dbReference type="GO" id="GO:0006897">
    <property type="term" value="P:endocytosis"/>
    <property type="evidence" value="ECO:0007669"/>
    <property type="project" value="TreeGrafter"/>
</dbReference>
<dbReference type="SUPFAM" id="SSF82866">
    <property type="entry name" value="Multidrug efflux transporter AcrB transmembrane domain"/>
    <property type="match status" value="2"/>
</dbReference>
<dbReference type="Gene3D" id="1.20.1640.10">
    <property type="entry name" value="Multidrug efflux transporter AcrB transmembrane domain"/>
    <property type="match status" value="2"/>
</dbReference>
<protein>
    <recommendedName>
        <fullName evidence="8">SSD domain-containing protein</fullName>
    </recommendedName>
</protein>
<feature type="transmembrane region" description="Helical" evidence="7">
    <location>
        <begin position="680"/>
        <end position="701"/>
    </location>
</feature>
<keyword evidence="3 7" id="KW-0812">Transmembrane</keyword>
<evidence type="ECO:0000256" key="7">
    <source>
        <dbReference type="SAM" id="Phobius"/>
    </source>
</evidence>
<comment type="similarity">
    <text evidence="2">Belongs to the patched family.</text>
</comment>
<keyword evidence="6" id="KW-0325">Glycoprotein</keyword>
<accession>A0A9P1IWG9</accession>
<reference evidence="9" key="1">
    <citation type="submission" date="2022-11" db="EMBL/GenBank/DDBJ databases">
        <authorList>
            <person name="Kikuchi T."/>
        </authorList>
    </citation>
    <scope>NUCLEOTIDE SEQUENCE</scope>
    <source>
        <strain evidence="9">PS1010</strain>
    </source>
</reference>
<keyword evidence="4 7" id="KW-1133">Transmembrane helix</keyword>
<proteinExistence type="inferred from homology"/>
<gene>
    <name evidence="9" type="ORF">CAMP_LOCUS15037</name>
</gene>
<sequence length="810" mass="91730">MRLPTSKFQKYMQRFFYRLGLSIGNHPKLYIVSLLVFTIFACSGFLRFHQINNARVTFTAHDSPSHLESAMFSKFLKQNGSLHMIEVIVSANDNGNLLRGAWRNQLKNLTNEIINDVKTNESELYFGDLCEPYCEKNDALYAVLDIFDDRNTSEPDSFELKYPSSILLGHQVFLGNSLYGVTIEASTGKIISFNTVLLRYYLTHRELAPMVDFENQLMDLIYNTSKYPLLNAQLGSDVQVAKEVKKLGTSSAPYLGLSLIFLIFFLSICSLRYYWSESKPIEACLGAFIPVLSGLTTIGLVSATGLAFQSIVVSTLFLVLAIGIDDVFIILAAWHRTDRSLTIPVRIARTVEEAGCSMTVTTVTNLISFGNGVFSTTPILQTFAIYSSAASVICFIYQLIIFPAIIAITAPKEYNNSKNERTIKIIKKGSEFGDKVWIWLAEKIEKSWMKLFVILILCIYWFIAAEGIISMKTDLSIQKMGDKNSLIVKFKDTLDAISREMQSVAILVNSPGDLRNASNMEQIQKMVEEFERATYSYGSDSTVCWISQYLKFLEFYEEESSEFSYQSFGAFLKVEPQFKPMIRYNLEKCEKNDPKCIESFIFTTGFTSVAKYHEMFPLLQEWRRIASNYPQFQIYPYTERSNFADQTNDMVSNIWQTVLSEVVCMAISFILFVPDISSIFSAVFSLLSVNLGVFGFLSIWGVGMDPISLAALLMSIGFSVDITAHISYHYYQVEEKSSRKKLEHVYQNIGWPTMQGGISTMLAMLPIIISPSYLGMRQQSQNAVVSSNPQLSFSDAFEKDVSFGQDIQRY</sequence>
<feature type="transmembrane region" description="Helical" evidence="7">
    <location>
        <begin position="654"/>
        <end position="673"/>
    </location>
</feature>
<comment type="subcellular location">
    <subcellularLocation>
        <location evidence="1">Membrane</location>
        <topology evidence="1">Multi-pass membrane protein</topology>
    </subcellularLocation>
</comment>
<dbReference type="Pfam" id="PF02460">
    <property type="entry name" value="Patched"/>
    <property type="match status" value="1"/>
</dbReference>
<evidence type="ECO:0000256" key="4">
    <source>
        <dbReference type="ARBA" id="ARBA00022989"/>
    </source>
</evidence>
<evidence type="ECO:0000256" key="2">
    <source>
        <dbReference type="ARBA" id="ARBA00005585"/>
    </source>
</evidence>
<dbReference type="EMBL" id="CANHGI010000005">
    <property type="protein sequence ID" value="CAI5452400.1"/>
    <property type="molecule type" value="Genomic_DNA"/>
</dbReference>
<feature type="transmembrane region" description="Helical" evidence="7">
    <location>
        <begin position="707"/>
        <end position="728"/>
    </location>
</feature>
<feature type="transmembrane region" description="Helical" evidence="7">
    <location>
        <begin position="287"/>
        <end position="308"/>
    </location>
</feature>
<feature type="transmembrane region" description="Helical" evidence="7">
    <location>
        <begin position="315"/>
        <end position="334"/>
    </location>
</feature>
<name>A0A9P1IWG9_9PELO</name>
<evidence type="ECO:0000256" key="3">
    <source>
        <dbReference type="ARBA" id="ARBA00022692"/>
    </source>
</evidence>
<dbReference type="PROSITE" id="PS50156">
    <property type="entry name" value="SSD"/>
    <property type="match status" value="1"/>
</dbReference>
<dbReference type="PANTHER" id="PTHR10796">
    <property type="entry name" value="PATCHED-RELATED"/>
    <property type="match status" value="1"/>
</dbReference>
<keyword evidence="10" id="KW-1185">Reference proteome</keyword>
<dbReference type="AlphaFoldDB" id="A0A9P1IWG9"/>
<dbReference type="InterPro" id="IPR048634">
    <property type="entry name" value="SecD_SecF_C"/>
</dbReference>
<evidence type="ECO:0000256" key="5">
    <source>
        <dbReference type="ARBA" id="ARBA00023136"/>
    </source>
</evidence>
<comment type="caution">
    <text evidence="9">The sequence shown here is derived from an EMBL/GenBank/DDBJ whole genome shotgun (WGS) entry which is preliminary data.</text>
</comment>
<dbReference type="Proteomes" id="UP001152747">
    <property type="component" value="Unassembled WGS sequence"/>
</dbReference>
<feature type="transmembrane region" description="Helical" evidence="7">
    <location>
        <begin position="383"/>
        <end position="408"/>
    </location>
</feature>
<dbReference type="InterPro" id="IPR051697">
    <property type="entry name" value="Patched_domain-protein"/>
</dbReference>
<evidence type="ECO:0000256" key="6">
    <source>
        <dbReference type="ARBA" id="ARBA00023180"/>
    </source>
</evidence>
<feature type="transmembrane region" description="Helical" evidence="7">
    <location>
        <begin position="29"/>
        <end position="48"/>
    </location>
</feature>